<protein>
    <submittedName>
        <fullName evidence="1">Uncharacterized protein</fullName>
    </submittedName>
</protein>
<dbReference type="AlphaFoldDB" id="U9TJG1"/>
<evidence type="ECO:0000313" key="1">
    <source>
        <dbReference type="EMBL" id="ESA08329.1"/>
    </source>
</evidence>
<reference evidence="1" key="1">
    <citation type="submission" date="2013-07" db="EMBL/GenBank/DDBJ databases">
        <title>The genome of an arbuscular mycorrhizal fungus provides insights into the evolution of the oldest plant symbiosis.</title>
        <authorList>
            <consortium name="DOE Joint Genome Institute"/>
            <person name="Tisserant E."/>
            <person name="Malbreil M."/>
            <person name="Kuo A."/>
            <person name="Kohler A."/>
            <person name="Symeonidi A."/>
            <person name="Balestrini R."/>
            <person name="Charron P."/>
            <person name="Duensing N."/>
            <person name="Frei-dit-Frey N."/>
            <person name="Gianinazzi-Pearson V."/>
            <person name="Gilbert B."/>
            <person name="Handa Y."/>
            <person name="Hijri M."/>
            <person name="Kaul R."/>
            <person name="Kawaguchi M."/>
            <person name="Krajinski F."/>
            <person name="Lammers P."/>
            <person name="Lapierre D."/>
            <person name="Masclaux F.G."/>
            <person name="Murat C."/>
            <person name="Morin E."/>
            <person name="Ndikumana S."/>
            <person name="Pagni M."/>
            <person name="Petitpierre D."/>
            <person name="Requena N."/>
            <person name="Rosikiewicz P."/>
            <person name="Riley R."/>
            <person name="Saito K."/>
            <person name="San Clemente H."/>
            <person name="Shapiro H."/>
            <person name="van Tuinen D."/>
            <person name="Becard G."/>
            <person name="Bonfante P."/>
            <person name="Paszkowski U."/>
            <person name="Shachar-Hill Y."/>
            <person name="Young J.P."/>
            <person name="Sanders I.R."/>
            <person name="Henrissat B."/>
            <person name="Rensing S.A."/>
            <person name="Grigoriev I.V."/>
            <person name="Corradi N."/>
            <person name="Roux C."/>
            <person name="Martin F."/>
        </authorList>
    </citation>
    <scope>NUCLEOTIDE SEQUENCE</scope>
    <source>
        <strain evidence="1">DAOM 197198</strain>
    </source>
</reference>
<organism evidence="1">
    <name type="scientific">Rhizophagus irregularis (strain DAOM 181602 / DAOM 197198 / MUCL 43194)</name>
    <name type="common">Arbuscular mycorrhizal fungus</name>
    <name type="synonym">Glomus intraradices</name>
    <dbReference type="NCBI Taxonomy" id="747089"/>
    <lineage>
        <taxon>Eukaryota</taxon>
        <taxon>Fungi</taxon>
        <taxon>Fungi incertae sedis</taxon>
        <taxon>Mucoromycota</taxon>
        <taxon>Glomeromycotina</taxon>
        <taxon>Glomeromycetes</taxon>
        <taxon>Glomerales</taxon>
        <taxon>Glomeraceae</taxon>
        <taxon>Rhizophagus</taxon>
    </lineage>
</organism>
<proteinExistence type="predicted"/>
<accession>U9TJG1</accession>
<name>U9TJG1_RHIID</name>
<feature type="non-terminal residue" evidence="1">
    <location>
        <position position="1"/>
    </location>
</feature>
<sequence length="112" mass="12909">SGIILVLFGCTTDAPNKFGRSQFQIMELQKLVSLVVIGNQHIVNVEHKKFSGIKKSSCFPGYMKVQDNLIPEVPFKFRIHPSHYIHDIQNIDLTDCFSIRVTGIWYPLRKYN</sequence>
<dbReference type="EMBL" id="KI289326">
    <property type="protein sequence ID" value="ESA08329.1"/>
    <property type="molecule type" value="Genomic_DNA"/>
</dbReference>
<gene>
    <name evidence="1" type="ORF">GLOINDRAFT_98343</name>
</gene>
<dbReference type="HOGENOM" id="CLU_2151838_0_0_1"/>